<reference evidence="8 9" key="1">
    <citation type="submission" date="2018-01" db="EMBL/GenBank/DDBJ databases">
        <authorList>
            <person name="Clerissi C."/>
        </authorList>
    </citation>
    <scope>NUCLEOTIDE SEQUENCE [LARGE SCALE GENOMIC DNA]</scope>
    <source>
        <strain evidence="8">Cupriavidus taiwanensis STM 6021</strain>
    </source>
</reference>
<dbReference type="Gene3D" id="1.10.443.10">
    <property type="entry name" value="Intergrase catalytic core"/>
    <property type="match status" value="1"/>
</dbReference>
<dbReference type="GO" id="GO:0007059">
    <property type="term" value="P:chromosome segregation"/>
    <property type="evidence" value="ECO:0007669"/>
    <property type="project" value="UniProtKB-KW"/>
</dbReference>
<sequence length="497" mass="53902">MNPADWIDTATIPPRPLPPTVEAALAYLAEVLGHPVYAHWTLARVKRRYGSLAEAKAAQPAVLKLLLAHDAAVEYWERGRLRTVPAAQAPSPETVLTRLLHTHRRRFQRAAAPTATTLKPTSAPAAPGPWLADQDARTLAWLARAGRFAQPHAATNTLGATDDAQALALFLRDRAARSAHTRRAYGAELRRLMAWCEARQLGPLSDLSRQHLLAYRHALQHGEGRGNTAAPGNRPLAEATRSRALAVVASCYRFWYDTGYLHANPAAGLSAASRARAGFTPTRWLPPALMAACDAWCVTPVPDGADALVARRQRAIWALFRYAGVRLAELAWSAEAGLPRLEAETLGRWTLYVRGKGDKRRAIPLPAACVAIVRAYRLARGLPAEPPAHEALPLIHGNKGEALQAAGLYRELKTLLAAVAAGLADNDPAQALLLRKASPHWLRHAYARTLVVDHQVPLPAAQALLGHASVQTTAAYAKTDLSRLRDFVDATFIEDGP</sequence>
<evidence type="ECO:0000256" key="4">
    <source>
        <dbReference type="ARBA" id="ARBA00023172"/>
    </source>
</evidence>
<dbReference type="AlphaFoldDB" id="A0A7Z7JFA3"/>
<evidence type="ECO:0000256" key="2">
    <source>
        <dbReference type="ARBA" id="ARBA00022908"/>
    </source>
</evidence>
<name>A0A7Z7JFA3_9BURK</name>
<evidence type="ECO:0000256" key="3">
    <source>
        <dbReference type="ARBA" id="ARBA00023125"/>
    </source>
</evidence>
<dbReference type="InterPro" id="IPR044068">
    <property type="entry name" value="CB"/>
</dbReference>
<accession>A0A7Z7JFA3</accession>
<keyword evidence="4" id="KW-0233">DNA recombination</keyword>
<protein>
    <submittedName>
        <fullName evidence="8">Site-specific recombinase XerD</fullName>
    </submittedName>
</protein>
<comment type="caution">
    <text evidence="8">The sequence shown here is derived from an EMBL/GenBank/DDBJ whole genome shotgun (WGS) entry which is preliminary data.</text>
</comment>
<evidence type="ECO:0000259" key="7">
    <source>
        <dbReference type="PROSITE" id="PS51900"/>
    </source>
</evidence>
<evidence type="ECO:0000259" key="6">
    <source>
        <dbReference type="PROSITE" id="PS51898"/>
    </source>
</evidence>
<feature type="domain" description="Tyr recombinase" evidence="6">
    <location>
        <begin position="284"/>
        <end position="489"/>
    </location>
</feature>
<evidence type="ECO:0000256" key="1">
    <source>
        <dbReference type="ARBA" id="ARBA00022829"/>
    </source>
</evidence>
<dbReference type="GO" id="GO:0003677">
    <property type="term" value="F:DNA binding"/>
    <property type="evidence" value="ECO:0007669"/>
    <property type="project" value="UniProtKB-UniRule"/>
</dbReference>
<dbReference type="Gene3D" id="1.10.150.130">
    <property type="match status" value="1"/>
</dbReference>
<dbReference type="PROSITE" id="PS51898">
    <property type="entry name" value="TYR_RECOMBINASE"/>
    <property type="match status" value="1"/>
</dbReference>
<dbReference type="PANTHER" id="PTHR30349:SF81">
    <property type="entry name" value="TYROSINE RECOMBINASE XERC"/>
    <property type="match status" value="1"/>
</dbReference>
<keyword evidence="1" id="KW-0159">Chromosome partition</keyword>
<dbReference type="InterPro" id="IPR010998">
    <property type="entry name" value="Integrase_recombinase_N"/>
</dbReference>
<dbReference type="InterPro" id="IPR013762">
    <property type="entry name" value="Integrase-like_cat_sf"/>
</dbReference>
<dbReference type="GO" id="GO:0006310">
    <property type="term" value="P:DNA recombination"/>
    <property type="evidence" value="ECO:0007669"/>
    <property type="project" value="UniProtKB-KW"/>
</dbReference>
<organism evidence="8 9">
    <name type="scientific">Cupriavidus taiwanensis</name>
    <dbReference type="NCBI Taxonomy" id="164546"/>
    <lineage>
        <taxon>Bacteria</taxon>
        <taxon>Pseudomonadati</taxon>
        <taxon>Pseudomonadota</taxon>
        <taxon>Betaproteobacteria</taxon>
        <taxon>Burkholderiales</taxon>
        <taxon>Burkholderiaceae</taxon>
        <taxon>Cupriavidus</taxon>
    </lineage>
</organism>
<feature type="domain" description="Core-binding (CB)" evidence="7">
    <location>
        <begin position="161"/>
        <end position="256"/>
    </location>
</feature>
<dbReference type="GO" id="GO:0015074">
    <property type="term" value="P:DNA integration"/>
    <property type="evidence" value="ECO:0007669"/>
    <property type="project" value="UniProtKB-KW"/>
</dbReference>
<evidence type="ECO:0000313" key="9">
    <source>
        <dbReference type="Proteomes" id="UP000257139"/>
    </source>
</evidence>
<dbReference type="Proteomes" id="UP000257139">
    <property type="component" value="Unassembled WGS sequence"/>
</dbReference>
<dbReference type="PANTHER" id="PTHR30349">
    <property type="entry name" value="PHAGE INTEGRASE-RELATED"/>
    <property type="match status" value="1"/>
</dbReference>
<dbReference type="PROSITE" id="PS51900">
    <property type="entry name" value="CB"/>
    <property type="match status" value="1"/>
</dbReference>
<keyword evidence="2" id="KW-0229">DNA integration</keyword>
<dbReference type="InterPro" id="IPR011010">
    <property type="entry name" value="DNA_brk_join_enz"/>
</dbReference>
<proteinExistence type="predicted"/>
<dbReference type="InterPro" id="IPR050090">
    <property type="entry name" value="Tyrosine_recombinase_XerCD"/>
</dbReference>
<evidence type="ECO:0000313" key="8">
    <source>
        <dbReference type="EMBL" id="SPC25521.1"/>
    </source>
</evidence>
<dbReference type="RefSeq" id="WP_116328229.1">
    <property type="nucleotide sequence ID" value="NZ_OFSW01000032.1"/>
</dbReference>
<evidence type="ECO:0000256" key="5">
    <source>
        <dbReference type="PROSITE-ProRule" id="PRU01248"/>
    </source>
</evidence>
<dbReference type="InterPro" id="IPR002104">
    <property type="entry name" value="Integrase_catalytic"/>
</dbReference>
<dbReference type="Pfam" id="PF00589">
    <property type="entry name" value="Phage_integrase"/>
    <property type="match status" value="1"/>
</dbReference>
<dbReference type="SUPFAM" id="SSF56349">
    <property type="entry name" value="DNA breaking-rejoining enzymes"/>
    <property type="match status" value="1"/>
</dbReference>
<gene>
    <name evidence="8" type="ORF">CBM2594_U10022</name>
</gene>
<keyword evidence="3 5" id="KW-0238">DNA-binding</keyword>
<dbReference type="EMBL" id="OGUU01000045">
    <property type="protein sequence ID" value="SPC25521.1"/>
    <property type="molecule type" value="Genomic_DNA"/>
</dbReference>